<dbReference type="Gene3D" id="2.60.120.920">
    <property type="match status" value="1"/>
</dbReference>
<dbReference type="InterPro" id="IPR013320">
    <property type="entry name" value="ConA-like_dom_sf"/>
</dbReference>
<organism evidence="2 3">
    <name type="scientific">Naegleria lovaniensis</name>
    <name type="common">Amoeba</name>
    <dbReference type="NCBI Taxonomy" id="51637"/>
    <lineage>
        <taxon>Eukaryota</taxon>
        <taxon>Discoba</taxon>
        <taxon>Heterolobosea</taxon>
        <taxon>Tetramitia</taxon>
        <taxon>Eutetramitia</taxon>
        <taxon>Vahlkampfiidae</taxon>
        <taxon>Naegleria</taxon>
    </lineage>
</organism>
<dbReference type="EMBL" id="PYSW02000022">
    <property type="protein sequence ID" value="KAG2382770.1"/>
    <property type="molecule type" value="Genomic_DNA"/>
</dbReference>
<evidence type="ECO:0000313" key="3">
    <source>
        <dbReference type="Proteomes" id="UP000816034"/>
    </source>
</evidence>
<keyword evidence="3" id="KW-1185">Reference proteome</keyword>
<dbReference type="AlphaFoldDB" id="A0AA88GRI1"/>
<dbReference type="Proteomes" id="UP000816034">
    <property type="component" value="Unassembled WGS sequence"/>
</dbReference>
<evidence type="ECO:0000313" key="2">
    <source>
        <dbReference type="EMBL" id="KAG2382770.1"/>
    </source>
</evidence>
<dbReference type="InterPro" id="IPR001870">
    <property type="entry name" value="B30.2/SPRY"/>
</dbReference>
<gene>
    <name evidence="2" type="ORF">C9374_004737</name>
</gene>
<dbReference type="RefSeq" id="XP_044548449.1">
    <property type="nucleotide sequence ID" value="XM_044694409.1"/>
</dbReference>
<sequence length="214" mass="24789">MISEFKYRSVTALHELKLIVDQQEVNELKKRIDQLGRVYSSSPCDEISQNLSNPNEWLYDHSQVYLSNDNNVVRLVKKAENNTYPLSFNNTRMEIGIFKWKVKISKLGWIGVGVSTEEIVSSRQFGAFVNPYKSHKSYLISYIGYTYSMDLNENQKANGFKFTTGHELELEMNCNTRQLTIRKLGTNESFTFNNVVLPVYPSVVLRFRNDSVTF</sequence>
<comment type="caution">
    <text evidence="2">The sequence shown here is derived from an EMBL/GenBank/DDBJ whole genome shotgun (WGS) entry which is preliminary data.</text>
</comment>
<dbReference type="GeneID" id="68097192"/>
<accession>A0AA88GRI1</accession>
<name>A0AA88GRI1_NAELO</name>
<feature type="domain" description="B30.2/SPRY" evidence="1">
    <location>
        <begin position="30"/>
        <end position="214"/>
    </location>
</feature>
<reference evidence="2 3" key="1">
    <citation type="journal article" date="2018" name="BMC Genomics">
        <title>The genome of Naegleria lovaniensis, the basis for a comparative approach to unravel pathogenicity factors of the human pathogenic amoeba N. fowleri.</title>
        <authorList>
            <person name="Liechti N."/>
            <person name="Schurch N."/>
            <person name="Bruggmann R."/>
            <person name="Wittwer M."/>
        </authorList>
    </citation>
    <scope>NUCLEOTIDE SEQUENCE [LARGE SCALE GENOMIC DNA]</scope>
    <source>
        <strain evidence="2 3">ATCC 30569</strain>
    </source>
</reference>
<evidence type="ECO:0000259" key="1">
    <source>
        <dbReference type="PROSITE" id="PS50188"/>
    </source>
</evidence>
<dbReference type="PROSITE" id="PS50188">
    <property type="entry name" value="B302_SPRY"/>
    <property type="match status" value="1"/>
</dbReference>
<dbReference type="SUPFAM" id="SSF49899">
    <property type="entry name" value="Concanavalin A-like lectins/glucanases"/>
    <property type="match status" value="1"/>
</dbReference>
<protein>
    <recommendedName>
        <fullName evidence="1">B30.2/SPRY domain-containing protein</fullName>
    </recommendedName>
</protein>
<proteinExistence type="predicted"/>
<dbReference type="InterPro" id="IPR043136">
    <property type="entry name" value="B30.2/SPRY_sf"/>
</dbReference>